<sequence>MASTSTPRRILDSHIHLWPATSANEDGHTWMTPSAPLTRPYLLSDYLSATSTSPAPVVGAVFIETDRRLTPVPQTTNNNDDEKSTLTRCAGPLDEIAWLRSLLETDNTAQGLLWALVPWAPFDAPPAAFRAYLAAAQRAAGPAAWARVRGWRYLVQGIGDEAAFAELVGSVGWVENLRECGRRGWVFDVGVDARSAGVWQVELVTDMVERVRREEGEGEEGGRVTFVLNHLCKPDMLQPPTATPAHHDAFARWSACLHRLAALPAVYMKLSGGFSEMPQQDASAPLPADQVLARMKPWLDVAMRCFADPPRLMFGSDWPVCNVRGPGERRAWRAWVDAVRGVDEAYALSDEQSDALWFGTAVEAYGLVGPNDSREK</sequence>
<reference evidence="3 4" key="1">
    <citation type="submission" date="2024-04" db="EMBL/GenBank/DDBJ databases">
        <title>Phyllosticta paracitricarpa is synonymous to the EU quarantine fungus P. citricarpa based on phylogenomic analyses.</title>
        <authorList>
            <consortium name="Lawrence Berkeley National Laboratory"/>
            <person name="Van Ingen-Buijs V.A."/>
            <person name="Van Westerhoven A.C."/>
            <person name="Haridas S."/>
            <person name="Skiadas P."/>
            <person name="Martin F."/>
            <person name="Groenewald J.Z."/>
            <person name="Crous P.W."/>
            <person name="Seidl M.F."/>
        </authorList>
    </citation>
    <scope>NUCLEOTIDE SEQUENCE [LARGE SCALE GENOMIC DNA]</scope>
    <source>
        <strain evidence="3 4">CBS 123374</strain>
    </source>
</reference>
<protein>
    <recommendedName>
        <fullName evidence="2">Amidohydrolase-related domain-containing protein</fullName>
    </recommendedName>
</protein>
<proteinExistence type="inferred from homology"/>
<evidence type="ECO:0000313" key="4">
    <source>
        <dbReference type="Proteomes" id="UP001492380"/>
    </source>
</evidence>
<dbReference type="PANTHER" id="PTHR43569:SF2">
    <property type="entry name" value="AMIDOHYDROLASE-RELATED DOMAIN-CONTAINING PROTEIN"/>
    <property type="match status" value="1"/>
</dbReference>
<dbReference type="SUPFAM" id="SSF51556">
    <property type="entry name" value="Metallo-dependent hydrolases"/>
    <property type="match status" value="1"/>
</dbReference>
<keyword evidence="4" id="KW-1185">Reference proteome</keyword>
<comment type="similarity">
    <text evidence="1">Belongs to the metallo-dependent hydrolases superfamily.</text>
</comment>
<gene>
    <name evidence="3" type="ORF">HDK90DRAFT_336626</name>
</gene>
<evidence type="ECO:0000256" key="1">
    <source>
        <dbReference type="ARBA" id="ARBA00038310"/>
    </source>
</evidence>
<dbReference type="InterPro" id="IPR006680">
    <property type="entry name" value="Amidohydro-rel"/>
</dbReference>
<organism evidence="3 4">
    <name type="scientific">Phyllosticta capitalensis</name>
    <dbReference type="NCBI Taxonomy" id="121624"/>
    <lineage>
        <taxon>Eukaryota</taxon>
        <taxon>Fungi</taxon>
        <taxon>Dikarya</taxon>
        <taxon>Ascomycota</taxon>
        <taxon>Pezizomycotina</taxon>
        <taxon>Dothideomycetes</taxon>
        <taxon>Dothideomycetes incertae sedis</taxon>
        <taxon>Botryosphaeriales</taxon>
        <taxon>Phyllostictaceae</taxon>
        <taxon>Phyllosticta</taxon>
    </lineage>
</organism>
<name>A0ABR1YGM7_9PEZI</name>
<evidence type="ECO:0000259" key="2">
    <source>
        <dbReference type="Pfam" id="PF04909"/>
    </source>
</evidence>
<dbReference type="InterPro" id="IPR032466">
    <property type="entry name" value="Metal_Hydrolase"/>
</dbReference>
<dbReference type="Pfam" id="PF04909">
    <property type="entry name" value="Amidohydro_2"/>
    <property type="match status" value="1"/>
</dbReference>
<comment type="caution">
    <text evidence="3">The sequence shown here is derived from an EMBL/GenBank/DDBJ whole genome shotgun (WGS) entry which is preliminary data.</text>
</comment>
<dbReference type="PANTHER" id="PTHR43569">
    <property type="entry name" value="AMIDOHYDROLASE"/>
    <property type="match status" value="1"/>
</dbReference>
<feature type="domain" description="Amidohydrolase-related" evidence="2">
    <location>
        <begin position="12"/>
        <end position="367"/>
    </location>
</feature>
<dbReference type="Proteomes" id="UP001492380">
    <property type="component" value="Unassembled WGS sequence"/>
</dbReference>
<dbReference type="InterPro" id="IPR052350">
    <property type="entry name" value="Metallo-dep_Lactonases"/>
</dbReference>
<dbReference type="Gene3D" id="3.20.20.140">
    <property type="entry name" value="Metal-dependent hydrolases"/>
    <property type="match status" value="1"/>
</dbReference>
<accession>A0ABR1YGM7</accession>
<evidence type="ECO:0000313" key="3">
    <source>
        <dbReference type="EMBL" id="KAK8228797.1"/>
    </source>
</evidence>
<dbReference type="EMBL" id="JBBWRZ010000009">
    <property type="protein sequence ID" value="KAK8228797.1"/>
    <property type="molecule type" value="Genomic_DNA"/>
</dbReference>